<keyword evidence="13" id="KW-1185">Reference proteome</keyword>
<evidence type="ECO:0000313" key="13">
    <source>
        <dbReference type="Proteomes" id="UP000030765"/>
    </source>
</evidence>
<organism evidence="11">
    <name type="scientific">Anopheles sinensis</name>
    <name type="common">Mosquito</name>
    <dbReference type="NCBI Taxonomy" id="74873"/>
    <lineage>
        <taxon>Eukaryota</taxon>
        <taxon>Metazoa</taxon>
        <taxon>Ecdysozoa</taxon>
        <taxon>Arthropoda</taxon>
        <taxon>Hexapoda</taxon>
        <taxon>Insecta</taxon>
        <taxon>Pterygota</taxon>
        <taxon>Neoptera</taxon>
        <taxon>Endopterygota</taxon>
        <taxon>Diptera</taxon>
        <taxon>Nematocera</taxon>
        <taxon>Culicoidea</taxon>
        <taxon>Culicidae</taxon>
        <taxon>Anophelinae</taxon>
        <taxon>Anopheles</taxon>
    </lineage>
</organism>
<dbReference type="GO" id="GO:0042273">
    <property type="term" value="P:ribosomal large subunit biogenesis"/>
    <property type="evidence" value="ECO:0007669"/>
    <property type="project" value="UniProtKB-UniRule"/>
</dbReference>
<comment type="subcellular location">
    <subcellularLocation>
        <location evidence="6">Nucleus</location>
        <location evidence="6">Nucleolus</location>
    </subcellularLocation>
</comment>
<reference evidence="11 13" key="1">
    <citation type="journal article" date="2014" name="BMC Genomics">
        <title>Genome sequence of Anopheles sinensis provides insight into genetics basis of mosquito competence for malaria parasites.</title>
        <authorList>
            <person name="Zhou D."/>
            <person name="Zhang D."/>
            <person name="Ding G."/>
            <person name="Shi L."/>
            <person name="Hou Q."/>
            <person name="Ye Y."/>
            <person name="Xu Y."/>
            <person name="Zhou H."/>
            <person name="Xiong C."/>
            <person name="Li S."/>
            <person name="Yu J."/>
            <person name="Hong S."/>
            <person name="Yu X."/>
            <person name="Zou P."/>
            <person name="Chen C."/>
            <person name="Chang X."/>
            <person name="Wang W."/>
            <person name="Lv Y."/>
            <person name="Sun Y."/>
            <person name="Ma L."/>
            <person name="Shen B."/>
            <person name="Zhu C."/>
        </authorList>
    </citation>
    <scope>NUCLEOTIDE SEQUENCE [LARGE SCALE GENOMIC DNA]</scope>
</reference>
<evidence type="ECO:0000256" key="4">
    <source>
        <dbReference type="ARBA" id="ARBA00022927"/>
    </source>
</evidence>
<dbReference type="GO" id="GO:0000055">
    <property type="term" value="P:ribosomal large subunit export from nucleus"/>
    <property type="evidence" value="ECO:0007669"/>
    <property type="project" value="UniProtKB-UniRule"/>
</dbReference>
<evidence type="ECO:0000256" key="7">
    <source>
        <dbReference type="SAM" id="MobiDB-lite"/>
    </source>
</evidence>
<dbReference type="Proteomes" id="UP000030765">
    <property type="component" value="Unassembled WGS sequence"/>
</dbReference>
<keyword evidence="3 6" id="KW-0690">Ribosome biogenesis</keyword>
<protein>
    <recommendedName>
        <fullName evidence="6">Protein SDA1</fullName>
    </recommendedName>
</protein>
<feature type="domain" description="SDA1 N-terminal" evidence="9">
    <location>
        <begin position="61"/>
        <end position="423"/>
    </location>
</feature>
<evidence type="ECO:0000256" key="3">
    <source>
        <dbReference type="ARBA" id="ARBA00022517"/>
    </source>
</evidence>
<dbReference type="PANTHER" id="PTHR12730:SF0">
    <property type="entry name" value="PROTEIN SDA1 HOMOLOG"/>
    <property type="match status" value="1"/>
</dbReference>
<feature type="region of interest" description="Disordered" evidence="7">
    <location>
        <begin position="480"/>
        <end position="613"/>
    </location>
</feature>
<dbReference type="SUPFAM" id="SSF48371">
    <property type="entry name" value="ARM repeat"/>
    <property type="match status" value="1"/>
</dbReference>
<name>A0A084VL19_ANOSI</name>
<feature type="compositionally biased region" description="Acidic residues" evidence="7">
    <location>
        <begin position="541"/>
        <end position="571"/>
    </location>
</feature>
<dbReference type="AlphaFoldDB" id="A0A084VL19"/>
<dbReference type="EMBL" id="ATLV01014396">
    <property type="status" value="NOT_ANNOTATED_CDS"/>
    <property type="molecule type" value="Genomic_DNA"/>
</dbReference>
<feature type="region of interest" description="Disordered" evidence="7">
    <location>
        <begin position="678"/>
        <end position="711"/>
    </location>
</feature>
<feature type="domain" description="SDA1 C-terminal" evidence="10">
    <location>
        <begin position="704"/>
        <end position="749"/>
    </location>
</feature>
<evidence type="ECO:0000259" key="9">
    <source>
        <dbReference type="Pfam" id="PF08158"/>
    </source>
</evidence>
<dbReference type="OrthoDB" id="2196187at2759"/>
<dbReference type="VEuPathDB" id="VectorBase:ASIC006056"/>
<dbReference type="InterPro" id="IPR012977">
    <property type="entry name" value="SDA1_N"/>
</dbReference>
<feature type="compositionally biased region" description="Basic and acidic residues" evidence="7">
    <location>
        <begin position="678"/>
        <end position="700"/>
    </location>
</feature>
<sequence length="750" mass="86840">MVRHNNQLPDNLPQLQNLIKRDPESYREEFLQQYQHFLSVLDIFRLEPDKENKSLCESIMFLAQVAQCYLEDMKTFPQTLVDLLKTHSTTLEPEMRNTFCRALILLRNKNLISPLDLLELFFQLLRCPDKALRTFLQNHIITDIKNMNAKQKDMKLNSTLQSFMYTMLRDTNPKAAKMSADIMIELYRKQVWNDAKTVNVIANIGCFSKVTKVMVASLKFFLGTDQQEDEDEEDSDREVDLKGIMMAAKINKKTKKRKNKVEAAKKLYANAQKKKKKAVAFNFSAIHLIHNPQGMAENLFKQLQDGNERFEVKLMHLDVISRLIGIHELFLFSFYPYITRFIQPHQRQVTRILQFAAQASHELIPPDIIEPIIKTLVNNFVTERNSSDVMAIGLNAVREVCVRCPLAMNEDLLRDLTMYKNYKEKSVMMAAKSLIMLYREQVPTLLAKKDRGRPTEASIEIKPKRYGEVLAVDHIPGTEALLREDAPELEEGESSSEDDSESGDWVDVESSEDETDMLLREEKKKKGITMIKSTKDQPKDEETDDSEDEDEGEWEECSDEEDEGEEEEIEDGSEKKVDPSEGKGKKKAKKAGKRPETSAEAVPGEGNAQTLNASEAMQELALTKIFTDADFARIEQERVKKQLTHHSRKRQAETERSEFVKLDSIEMIYKRRKADKEARVESMQKGREGREKFGYKDNRQNPHCSTTNREKKKNKIFSMVRHKARGKVKKSFRDKQLALRKHLIHMKKMK</sequence>
<proteinExistence type="inferred from homology"/>
<dbReference type="OMA" id="AMYKTYK"/>
<evidence type="ECO:0000256" key="6">
    <source>
        <dbReference type="RuleBase" id="RU365057"/>
    </source>
</evidence>
<gene>
    <name evidence="11" type="ORF">ZHAS_00006056</name>
</gene>
<evidence type="ECO:0000259" key="8">
    <source>
        <dbReference type="Pfam" id="PF05285"/>
    </source>
</evidence>
<feature type="compositionally biased region" description="Acidic residues" evidence="7">
    <location>
        <begin position="487"/>
        <end position="516"/>
    </location>
</feature>
<dbReference type="InterPro" id="IPR048292">
    <property type="entry name" value="SDA1_C"/>
</dbReference>
<feature type="domain" description="SDA1 middle" evidence="8">
    <location>
        <begin position="505"/>
        <end position="686"/>
    </location>
</feature>
<evidence type="ECO:0000313" key="12">
    <source>
        <dbReference type="EnsemblMetazoa" id="ASIC006056-PA"/>
    </source>
</evidence>
<dbReference type="InterPro" id="IPR016024">
    <property type="entry name" value="ARM-type_fold"/>
</dbReference>
<keyword evidence="5 6" id="KW-0539">Nucleus</keyword>
<dbReference type="EnsemblMetazoa" id="ASIC006056-RA">
    <property type="protein sequence ID" value="ASIC006056-PA"/>
    <property type="gene ID" value="ASIC006056"/>
</dbReference>
<keyword evidence="4 6" id="KW-0653">Protein transport</keyword>
<dbReference type="InterPro" id="IPR027312">
    <property type="entry name" value="Sda1"/>
</dbReference>
<feature type="compositionally biased region" description="Basic and acidic residues" evidence="7">
    <location>
        <begin position="572"/>
        <end position="583"/>
    </location>
</feature>
<dbReference type="Pfam" id="PF05285">
    <property type="entry name" value="SDA1_dom"/>
    <property type="match status" value="1"/>
</dbReference>
<keyword evidence="2 6" id="KW-0813">Transport</keyword>
<evidence type="ECO:0000259" key="10">
    <source>
        <dbReference type="Pfam" id="PF21638"/>
    </source>
</evidence>
<comment type="similarity">
    <text evidence="1 6">Belongs to the SDA1 family.</text>
</comment>
<reference evidence="12" key="2">
    <citation type="submission" date="2020-05" db="UniProtKB">
        <authorList>
            <consortium name="EnsemblMetazoa"/>
        </authorList>
    </citation>
    <scope>IDENTIFICATION</scope>
</reference>
<dbReference type="GO" id="GO:0015031">
    <property type="term" value="P:protein transport"/>
    <property type="evidence" value="ECO:0007669"/>
    <property type="project" value="UniProtKB-KW"/>
</dbReference>
<dbReference type="STRING" id="74873.A0A084VL19"/>
<dbReference type="EMBL" id="KE524970">
    <property type="protein sequence ID" value="KFB38663.1"/>
    <property type="molecule type" value="Genomic_DNA"/>
</dbReference>
<comment type="function">
    <text evidence="6">Required for 60S pre-ribosomal subunits export to the cytoplasm.</text>
</comment>
<accession>A0A084VL19</accession>
<evidence type="ECO:0000313" key="11">
    <source>
        <dbReference type="EMBL" id="KFB38663.1"/>
    </source>
</evidence>
<evidence type="ECO:0000256" key="5">
    <source>
        <dbReference type="ARBA" id="ARBA00023242"/>
    </source>
</evidence>
<dbReference type="GO" id="GO:0005730">
    <property type="term" value="C:nucleolus"/>
    <property type="evidence" value="ECO:0007669"/>
    <property type="project" value="UniProtKB-SubCell"/>
</dbReference>
<dbReference type="PANTHER" id="PTHR12730">
    <property type="entry name" value="HSDA/SDA1-RELATED"/>
    <property type="match status" value="1"/>
</dbReference>
<dbReference type="InterPro" id="IPR007949">
    <property type="entry name" value="SDA1_MD"/>
</dbReference>
<dbReference type="Pfam" id="PF08158">
    <property type="entry name" value="SDA1_HEAT"/>
    <property type="match status" value="1"/>
</dbReference>
<evidence type="ECO:0000256" key="2">
    <source>
        <dbReference type="ARBA" id="ARBA00022448"/>
    </source>
</evidence>
<dbReference type="Pfam" id="PF21638">
    <property type="entry name" value="SDA1_C"/>
    <property type="match status" value="1"/>
</dbReference>
<dbReference type="VEuPathDB" id="VectorBase:ASIS008288"/>
<evidence type="ECO:0000256" key="1">
    <source>
        <dbReference type="ARBA" id="ARBA00005783"/>
    </source>
</evidence>